<comment type="caution">
    <text evidence="3">The sequence shown here is derived from an EMBL/GenBank/DDBJ whole genome shotgun (WGS) entry which is preliminary data.</text>
</comment>
<feature type="chain" id="PRO_5045928925" evidence="1">
    <location>
        <begin position="19"/>
        <end position="225"/>
    </location>
</feature>
<evidence type="ECO:0000313" key="4">
    <source>
        <dbReference type="Proteomes" id="UP001596415"/>
    </source>
</evidence>
<reference evidence="4" key="1">
    <citation type="journal article" date="2019" name="Int. J. Syst. Evol. Microbiol.">
        <title>The Global Catalogue of Microorganisms (GCM) 10K type strain sequencing project: providing services to taxonomists for standard genome sequencing and annotation.</title>
        <authorList>
            <consortium name="The Broad Institute Genomics Platform"/>
            <consortium name="The Broad Institute Genome Sequencing Center for Infectious Disease"/>
            <person name="Wu L."/>
            <person name="Ma J."/>
        </authorList>
    </citation>
    <scope>NUCLEOTIDE SEQUENCE [LARGE SCALE GENOMIC DNA]</scope>
    <source>
        <strain evidence="4">CGMCC 1.16306</strain>
    </source>
</reference>
<dbReference type="Pfam" id="PF10988">
    <property type="entry name" value="DUF2807"/>
    <property type="match status" value="1"/>
</dbReference>
<gene>
    <name evidence="3" type="ORF">ACFQO1_00630</name>
</gene>
<dbReference type="EMBL" id="JBHTBN010000001">
    <property type="protein sequence ID" value="MFC7356176.1"/>
    <property type="molecule type" value="Genomic_DNA"/>
</dbReference>
<evidence type="ECO:0000313" key="3">
    <source>
        <dbReference type="EMBL" id="MFC7356176.1"/>
    </source>
</evidence>
<name>A0ABW2MMR8_9FLAO</name>
<dbReference type="RefSeq" id="WP_380215666.1">
    <property type="nucleotide sequence ID" value="NZ_JBHTBN010000001.1"/>
</dbReference>
<evidence type="ECO:0000256" key="1">
    <source>
        <dbReference type="SAM" id="SignalP"/>
    </source>
</evidence>
<proteinExistence type="predicted"/>
<evidence type="ECO:0000259" key="2">
    <source>
        <dbReference type="Pfam" id="PF10988"/>
    </source>
</evidence>
<accession>A0ABW2MMR8</accession>
<sequence length="225" mass="24614">MKNLLFVVAILVSTSFFAQNTVEKMVADFKEVKVFDKIQVTLIKSSETKVSIRGERKYEVKILEDEGVLIIRLETSERLDGEDTFVDVYYTNLEIIDTNEGSVITSKETIISENLELKAQEGGKIKVTIASENVIVKSVSGGEVSASGAAKMQDITINSGGKYYAKDLQTETTEVSVTAGGRAEIYVTETVDAKVTAGGNIKIFGNPKDIKKKKFAGGRIEIIEN</sequence>
<protein>
    <submittedName>
        <fullName evidence="3">Head GIN domain-containing protein</fullName>
    </submittedName>
</protein>
<feature type="signal peptide" evidence="1">
    <location>
        <begin position="1"/>
        <end position="18"/>
    </location>
</feature>
<dbReference type="Gene3D" id="2.160.20.120">
    <property type="match status" value="1"/>
</dbReference>
<feature type="domain" description="Putative auto-transporter adhesin head GIN" evidence="2">
    <location>
        <begin position="28"/>
        <end position="207"/>
    </location>
</feature>
<keyword evidence="4" id="KW-1185">Reference proteome</keyword>
<keyword evidence="1" id="KW-0732">Signal</keyword>
<organism evidence="3 4">
    <name type="scientific">Jejudonia soesokkakensis</name>
    <dbReference type="NCBI Taxonomy" id="1323432"/>
    <lineage>
        <taxon>Bacteria</taxon>
        <taxon>Pseudomonadati</taxon>
        <taxon>Bacteroidota</taxon>
        <taxon>Flavobacteriia</taxon>
        <taxon>Flavobacteriales</taxon>
        <taxon>Flavobacteriaceae</taxon>
        <taxon>Jejudonia</taxon>
    </lineage>
</organism>
<dbReference type="Proteomes" id="UP001596415">
    <property type="component" value="Unassembled WGS sequence"/>
</dbReference>
<dbReference type="InterPro" id="IPR021255">
    <property type="entry name" value="DUF2807"/>
</dbReference>